<protein>
    <recommendedName>
        <fullName evidence="4">Secreted protein</fullName>
    </recommendedName>
</protein>
<organism evidence="2 3">
    <name type="scientific">Araneus ventricosus</name>
    <name type="common">Orbweaver spider</name>
    <name type="synonym">Epeira ventricosa</name>
    <dbReference type="NCBI Taxonomy" id="182803"/>
    <lineage>
        <taxon>Eukaryota</taxon>
        <taxon>Metazoa</taxon>
        <taxon>Ecdysozoa</taxon>
        <taxon>Arthropoda</taxon>
        <taxon>Chelicerata</taxon>
        <taxon>Arachnida</taxon>
        <taxon>Araneae</taxon>
        <taxon>Araneomorphae</taxon>
        <taxon>Entelegynae</taxon>
        <taxon>Araneoidea</taxon>
        <taxon>Araneidae</taxon>
        <taxon>Araneus</taxon>
    </lineage>
</organism>
<comment type="caution">
    <text evidence="2">The sequence shown here is derived from an EMBL/GenBank/DDBJ whole genome shotgun (WGS) entry which is preliminary data.</text>
</comment>
<keyword evidence="3" id="KW-1185">Reference proteome</keyword>
<dbReference type="AlphaFoldDB" id="A0A4Y2GZ10"/>
<keyword evidence="1" id="KW-0732">Signal</keyword>
<accession>A0A4Y2GZ10</accession>
<name>A0A4Y2GZ10_ARAVE</name>
<evidence type="ECO:0008006" key="4">
    <source>
        <dbReference type="Google" id="ProtNLM"/>
    </source>
</evidence>
<feature type="signal peptide" evidence="1">
    <location>
        <begin position="1"/>
        <end position="25"/>
    </location>
</feature>
<reference evidence="2 3" key="1">
    <citation type="journal article" date="2019" name="Sci. Rep.">
        <title>Orb-weaving spider Araneus ventricosus genome elucidates the spidroin gene catalogue.</title>
        <authorList>
            <person name="Kono N."/>
            <person name="Nakamura H."/>
            <person name="Ohtoshi R."/>
            <person name="Moran D.A.P."/>
            <person name="Shinohara A."/>
            <person name="Yoshida Y."/>
            <person name="Fujiwara M."/>
            <person name="Mori M."/>
            <person name="Tomita M."/>
            <person name="Arakawa K."/>
        </authorList>
    </citation>
    <scope>NUCLEOTIDE SEQUENCE [LARGE SCALE GENOMIC DNA]</scope>
</reference>
<sequence length="84" mass="9180">MPRPVLLLGKVSVLLGLIARRNSDAAYNKKNQDTQLYFLLFSPIHPSPAKAASIPSSNSSKRAVSFKPGAVLLFERSHSRGKCE</sequence>
<evidence type="ECO:0000313" key="3">
    <source>
        <dbReference type="Proteomes" id="UP000499080"/>
    </source>
</evidence>
<evidence type="ECO:0000313" key="2">
    <source>
        <dbReference type="EMBL" id="GBM58397.1"/>
    </source>
</evidence>
<feature type="chain" id="PRO_5021488800" description="Secreted protein" evidence="1">
    <location>
        <begin position="26"/>
        <end position="84"/>
    </location>
</feature>
<evidence type="ECO:0000256" key="1">
    <source>
        <dbReference type="SAM" id="SignalP"/>
    </source>
</evidence>
<dbReference type="Proteomes" id="UP000499080">
    <property type="component" value="Unassembled WGS sequence"/>
</dbReference>
<gene>
    <name evidence="2" type="ORF">AVEN_63763_1</name>
</gene>
<dbReference type="EMBL" id="BGPR01001633">
    <property type="protein sequence ID" value="GBM58397.1"/>
    <property type="molecule type" value="Genomic_DNA"/>
</dbReference>
<proteinExistence type="predicted"/>